<accession>A0A919YMK9</accession>
<reference evidence="8" key="1">
    <citation type="submission" date="2021-03" db="EMBL/GenBank/DDBJ databases">
        <title>Antimicrobial resistance genes in bacteria isolated from Japanese honey, and their potential for conferring macrolide and lincosamide resistance in the American foulbrood pathogen Paenibacillus larvae.</title>
        <authorList>
            <person name="Okamoto M."/>
            <person name="Kumagai M."/>
            <person name="Kanamori H."/>
            <person name="Takamatsu D."/>
        </authorList>
    </citation>
    <scope>NUCLEOTIDE SEQUENCE</scope>
    <source>
        <strain evidence="8">J40TS1</strain>
    </source>
</reference>
<dbReference type="PROSITE" id="PS50928">
    <property type="entry name" value="ABC_TM1"/>
    <property type="match status" value="1"/>
</dbReference>
<proteinExistence type="inferred from homology"/>
<dbReference type="PANTHER" id="PTHR43496:SF1">
    <property type="entry name" value="POLYGALACTURONAN_RHAMNOGALACTURONAN TRANSPORT SYSTEM PERMEASE PROTEIN YTEP"/>
    <property type="match status" value="1"/>
</dbReference>
<keyword evidence="9" id="KW-1185">Reference proteome</keyword>
<keyword evidence="4 6" id="KW-1133">Transmembrane helix</keyword>
<feature type="transmembrane region" description="Helical" evidence="6">
    <location>
        <begin position="223"/>
        <end position="242"/>
    </location>
</feature>
<evidence type="ECO:0000256" key="4">
    <source>
        <dbReference type="ARBA" id="ARBA00022989"/>
    </source>
</evidence>
<organism evidence="8 9">
    <name type="scientific">Paenibacillus montaniterrae</name>
    <dbReference type="NCBI Taxonomy" id="429341"/>
    <lineage>
        <taxon>Bacteria</taxon>
        <taxon>Bacillati</taxon>
        <taxon>Bacillota</taxon>
        <taxon>Bacilli</taxon>
        <taxon>Bacillales</taxon>
        <taxon>Paenibacillaceae</taxon>
        <taxon>Paenibacillus</taxon>
    </lineage>
</organism>
<name>A0A919YMK9_9BACL</name>
<feature type="transmembrane region" description="Helical" evidence="6">
    <location>
        <begin position="136"/>
        <end position="153"/>
    </location>
</feature>
<evidence type="ECO:0000256" key="5">
    <source>
        <dbReference type="ARBA" id="ARBA00023136"/>
    </source>
</evidence>
<comment type="similarity">
    <text evidence="6">Belongs to the binding-protein-dependent transport system permease family.</text>
</comment>
<feature type="domain" description="ABC transmembrane type-1" evidence="7">
    <location>
        <begin position="90"/>
        <end position="305"/>
    </location>
</feature>
<dbReference type="GO" id="GO:0005886">
    <property type="term" value="C:plasma membrane"/>
    <property type="evidence" value="ECO:0007669"/>
    <property type="project" value="UniProtKB-SubCell"/>
</dbReference>
<feature type="transmembrane region" description="Helical" evidence="6">
    <location>
        <begin position="284"/>
        <end position="309"/>
    </location>
</feature>
<feature type="transmembrane region" description="Helical" evidence="6">
    <location>
        <begin position="191"/>
        <end position="211"/>
    </location>
</feature>
<evidence type="ECO:0000256" key="3">
    <source>
        <dbReference type="ARBA" id="ARBA00022692"/>
    </source>
</evidence>
<feature type="transmembrane region" description="Helical" evidence="6">
    <location>
        <begin position="94"/>
        <end position="115"/>
    </location>
</feature>
<gene>
    <name evidence="8" type="primary">yteP_1</name>
    <name evidence="8" type="ORF">J40TS1_05230</name>
</gene>
<evidence type="ECO:0000259" key="7">
    <source>
        <dbReference type="PROSITE" id="PS50928"/>
    </source>
</evidence>
<feature type="transmembrane region" description="Helical" evidence="6">
    <location>
        <begin position="31"/>
        <end position="57"/>
    </location>
</feature>
<dbReference type="Gene3D" id="1.10.3720.10">
    <property type="entry name" value="MetI-like"/>
    <property type="match status" value="1"/>
</dbReference>
<protein>
    <submittedName>
        <fullName evidence="8">Multiple-sugar transport system permease YteP</fullName>
    </submittedName>
</protein>
<sequence>MQQQRFSNPVLFVKNRIKQASWTHWKRGIPLYVMILPGLLYFLIFRYLPMGGIIIAFQDFNPFSGHSGSEWVGLAQFERLFSDVDFWPLLKNTLLLSALNLFLFFPAPIALALAINEVRLRWFRKAVQTALYMPHFLSWVVVVGMTITLFATQDGTVNKLLASLGLNRIEVMTDPAYFRYVYVLQNIWKEAGWNAIIFLAALAAVNPALYEAGVMDGASRWQLIWHVTLPAIRSTIIVLFILRLGDVLDIGFEHIYLLQNSLNLQVSDVFDTYVYRTGVLQGEFSYTTAVGLFKSVVGLILIASSNYLFRKFGEEGVY</sequence>
<evidence type="ECO:0000256" key="2">
    <source>
        <dbReference type="ARBA" id="ARBA00022448"/>
    </source>
</evidence>
<keyword evidence="5 6" id="KW-0472">Membrane</keyword>
<dbReference type="Proteomes" id="UP000683139">
    <property type="component" value="Unassembled WGS sequence"/>
</dbReference>
<keyword evidence="2 6" id="KW-0813">Transport</keyword>
<evidence type="ECO:0000313" key="8">
    <source>
        <dbReference type="EMBL" id="GIP14881.1"/>
    </source>
</evidence>
<dbReference type="InterPro" id="IPR000515">
    <property type="entry name" value="MetI-like"/>
</dbReference>
<dbReference type="CDD" id="cd06261">
    <property type="entry name" value="TM_PBP2"/>
    <property type="match status" value="1"/>
</dbReference>
<dbReference type="PANTHER" id="PTHR43496">
    <property type="entry name" value="PROTEIN LPLB"/>
    <property type="match status" value="1"/>
</dbReference>
<dbReference type="EMBL" id="BOSE01000001">
    <property type="protein sequence ID" value="GIP14881.1"/>
    <property type="molecule type" value="Genomic_DNA"/>
</dbReference>
<comment type="subcellular location">
    <subcellularLocation>
        <location evidence="6">Cell membrane</location>
        <topology evidence="6">Multi-pass membrane protein</topology>
    </subcellularLocation>
    <subcellularLocation>
        <location evidence="1">Membrane</location>
        <topology evidence="1">Multi-pass membrane protein</topology>
    </subcellularLocation>
</comment>
<comment type="caution">
    <text evidence="8">The sequence shown here is derived from an EMBL/GenBank/DDBJ whole genome shotgun (WGS) entry which is preliminary data.</text>
</comment>
<dbReference type="GO" id="GO:0055085">
    <property type="term" value="P:transmembrane transport"/>
    <property type="evidence" value="ECO:0007669"/>
    <property type="project" value="InterPro"/>
</dbReference>
<evidence type="ECO:0000256" key="6">
    <source>
        <dbReference type="RuleBase" id="RU363032"/>
    </source>
</evidence>
<evidence type="ECO:0000313" key="9">
    <source>
        <dbReference type="Proteomes" id="UP000683139"/>
    </source>
</evidence>
<dbReference type="SUPFAM" id="SSF161098">
    <property type="entry name" value="MetI-like"/>
    <property type="match status" value="1"/>
</dbReference>
<dbReference type="Pfam" id="PF00528">
    <property type="entry name" value="BPD_transp_1"/>
    <property type="match status" value="1"/>
</dbReference>
<dbReference type="InterPro" id="IPR035906">
    <property type="entry name" value="MetI-like_sf"/>
</dbReference>
<dbReference type="AlphaFoldDB" id="A0A919YMK9"/>
<keyword evidence="3 6" id="KW-0812">Transmembrane</keyword>
<evidence type="ECO:0000256" key="1">
    <source>
        <dbReference type="ARBA" id="ARBA00004141"/>
    </source>
</evidence>